<dbReference type="InterPro" id="IPR009061">
    <property type="entry name" value="DNA-bd_dom_put_sf"/>
</dbReference>
<reference evidence="2 3" key="1">
    <citation type="submission" date="2020-07" db="EMBL/GenBank/DDBJ databases">
        <title>Draft genome and description of Corynebacterium haemomassiliense strain Marseile-Q3615 sp. nov.</title>
        <authorList>
            <person name="Boxberger M."/>
            <person name="La Scola B."/>
        </authorList>
    </citation>
    <scope>NUCLEOTIDE SEQUENCE [LARGE SCALE GENOMIC DNA]</scope>
    <source>
        <strain evidence="2 3">Marseille-Q3615</strain>
    </source>
</reference>
<dbReference type="InterPro" id="IPR041657">
    <property type="entry name" value="HTH_17"/>
</dbReference>
<sequence>MTLIPASGNLHFTRDTQRRVAHSIDRLSVLHDETGHPLPDDINEVLHAVLRAIAEGEPLSVSSLPEEVTPNTAASMLGLSRTTVMKYVDEGRLHATKVGSHHRIPAREVLALRDEIERKRLDAVFDVMQLEHTMGNSH</sequence>
<protein>
    <submittedName>
        <fullName evidence="2">Helix-turn-helix domain-containing protein</fullName>
    </submittedName>
</protein>
<proteinExistence type="predicted"/>
<keyword evidence="3" id="KW-1185">Reference proteome</keyword>
<dbReference type="AlphaFoldDB" id="A0A7W2ED22"/>
<evidence type="ECO:0000313" key="3">
    <source>
        <dbReference type="Proteomes" id="UP000523682"/>
    </source>
</evidence>
<name>A0A7W2ED22_9CORY</name>
<organism evidence="2 3">
    <name type="scientific">Corynebacterium haemomassiliense</name>
    <dbReference type="NCBI Taxonomy" id="2754726"/>
    <lineage>
        <taxon>Bacteria</taxon>
        <taxon>Bacillati</taxon>
        <taxon>Actinomycetota</taxon>
        <taxon>Actinomycetes</taxon>
        <taxon>Mycobacteriales</taxon>
        <taxon>Corynebacteriaceae</taxon>
        <taxon>Corynebacterium</taxon>
    </lineage>
</organism>
<dbReference type="InterPro" id="IPR010093">
    <property type="entry name" value="SinI_DNA-bd"/>
</dbReference>
<dbReference type="SUPFAM" id="SSF46955">
    <property type="entry name" value="Putative DNA-binding domain"/>
    <property type="match status" value="1"/>
</dbReference>
<feature type="domain" description="Helix-turn-helix" evidence="1">
    <location>
        <begin position="69"/>
        <end position="112"/>
    </location>
</feature>
<evidence type="ECO:0000259" key="1">
    <source>
        <dbReference type="Pfam" id="PF12728"/>
    </source>
</evidence>
<gene>
    <name evidence="2" type="ORF">H0193_11960</name>
</gene>
<dbReference type="EMBL" id="JACDTZ010000003">
    <property type="protein sequence ID" value="MBA5245506.1"/>
    <property type="molecule type" value="Genomic_DNA"/>
</dbReference>
<dbReference type="RefSeq" id="WP_181890132.1">
    <property type="nucleotide sequence ID" value="NZ_CP170998.1"/>
</dbReference>
<dbReference type="Proteomes" id="UP000523682">
    <property type="component" value="Unassembled WGS sequence"/>
</dbReference>
<dbReference type="Pfam" id="PF12728">
    <property type="entry name" value="HTH_17"/>
    <property type="match status" value="1"/>
</dbReference>
<accession>A0A7W2ED22</accession>
<comment type="caution">
    <text evidence="2">The sequence shown here is derived from an EMBL/GenBank/DDBJ whole genome shotgun (WGS) entry which is preliminary data.</text>
</comment>
<evidence type="ECO:0000313" key="2">
    <source>
        <dbReference type="EMBL" id="MBA5245506.1"/>
    </source>
</evidence>
<dbReference type="GO" id="GO:0003677">
    <property type="term" value="F:DNA binding"/>
    <property type="evidence" value="ECO:0007669"/>
    <property type="project" value="InterPro"/>
</dbReference>
<dbReference type="NCBIfam" id="TIGR01764">
    <property type="entry name" value="excise"/>
    <property type="match status" value="1"/>
</dbReference>